<evidence type="ECO:0000313" key="2">
    <source>
        <dbReference type="Proteomes" id="UP000014680"/>
    </source>
</evidence>
<dbReference type="RefSeq" id="XP_004258703.1">
    <property type="nucleotide sequence ID" value="XM_004258655.1"/>
</dbReference>
<dbReference type="AlphaFoldDB" id="A0A0A1UA83"/>
<proteinExistence type="predicted"/>
<evidence type="ECO:0000313" key="1">
    <source>
        <dbReference type="EMBL" id="ELP91932.1"/>
    </source>
</evidence>
<sequence>MTLTQDVLISINPIDDQTRVFYRHRKCDKYNIAGLLKLMNEPLRVANSGQKVIATKRSAVNISRERLNWIVVGESQRKAYKDDINVIGEKLYKYISDIFTGPTSPKKIILVRDENVVVDIKDQTTLIKLCDLESYFGEKVGLETLKFEKSVTEIATQSTSSVVSNGPSEIESKTHNMEIDSLTEDELSITQIE</sequence>
<accession>A0A0A1UA83</accession>
<dbReference type="GeneID" id="14890894"/>
<dbReference type="VEuPathDB" id="AmoebaDB:EIN_399920"/>
<name>A0A0A1UA83_ENTIV</name>
<organism evidence="1 2">
    <name type="scientific">Entamoeba invadens IP1</name>
    <dbReference type="NCBI Taxonomy" id="370355"/>
    <lineage>
        <taxon>Eukaryota</taxon>
        <taxon>Amoebozoa</taxon>
        <taxon>Evosea</taxon>
        <taxon>Archamoebae</taxon>
        <taxon>Mastigamoebida</taxon>
        <taxon>Entamoebidae</taxon>
        <taxon>Entamoeba</taxon>
    </lineage>
</organism>
<dbReference type="EMBL" id="KB206411">
    <property type="protein sequence ID" value="ELP91932.1"/>
    <property type="molecule type" value="Genomic_DNA"/>
</dbReference>
<reference evidence="1 2" key="1">
    <citation type="submission" date="2012-10" db="EMBL/GenBank/DDBJ databases">
        <authorList>
            <person name="Zafar N."/>
            <person name="Inman J."/>
            <person name="Hall N."/>
            <person name="Lorenzi H."/>
            <person name="Caler E."/>
        </authorList>
    </citation>
    <scope>NUCLEOTIDE SEQUENCE [LARGE SCALE GENOMIC DNA]</scope>
    <source>
        <strain evidence="1 2">IP1</strain>
    </source>
</reference>
<dbReference type="KEGG" id="eiv:EIN_399920"/>
<dbReference type="Proteomes" id="UP000014680">
    <property type="component" value="Unassembled WGS sequence"/>
</dbReference>
<gene>
    <name evidence="1" type="ORF">EIN_399920</name>
</gene>
<keyword evidence="2" id="KW-1185">Reference proteome</keyword>
<protein>
    <submittedName>
        <fullName evidence="1">Uncharacterized protein</fullName>
    </submittedName>
</protein>